<sequence>MKDNTLLAEKFISNNNYQNIGEVLKQFIAEFKEKKESKIKTCIFRYTLPELGWKTDLTKKKLSSSQLKNAFNFVNSLPVEDLFLFLDAFEHFTDKSSLSSETISKYRYELIFFLKWVDIQKILPDLLIIEESEKKPFSFGYFRGKTRIKTRLYPKPNPENYALSLSPESYPNSELIKDNLVRINQEINEFQFFLQEDLNYQPKTVKVRKEITLLYLGWLHHIEKVSLADLSLSFLVPFSPIYLPLSTNKDSYFRDLAFSHEKAESISKKTVKLVEKFLSWRDFELAPKTKESYVEVALSIAKFIYRSETDICFYQKYQDIPVVCALRILRNKYENIARHSPPTIPYEKKSIQWEKAQWTLEQIRLEATLSHCEYIDSADQKLKRKRREIEAVAGSMMRFLILALLILIPPGRIGEYNIIRWGKNLKYGLYQEKIFIPAADLDDATQARFYLHYLPNEYKTGKTYGIWIGELPDTLFRDGTTFYNYLELWLIGKDVNNPVRKLINFHELIPFREVLKPNNHDYVFFGSINKQPVNEGILGAKVRACFFRLTNMQINPQTLRNMYRTYVDELDIDEATSESIAIWMKHDLKTARRYSRVTIFNKLKPGANLIQRINTSLLK</sequence>
<gene>
    <name evidence="1" type="ORF">GGC33_15855</name>
</gene>
<dbReference type="AlphaFoldDB" id="A0A844GZH2"/>
<evidence type="ECO:0008006" key="3">
    <source>
        <dbReference type="Google" id="ProtNLM"/>
    </source>
</evidence>
<proteinExistence type="predicted"/>
<comment type="caution">
    <text evidence="1">The sequence shown here is derived from an EMBL/GenBank/DDBJ whole genome shotgun (WGS) entry which is preliminary data.</text>
</comment>
<evidence type="ECO:0000313" key="2">
    <source>
        <dbReference type="Proteomes" id="UP000437131"/>
    </source>
</evidence>
<protein>
    <recommendedName>
        <fullName evidence="3">Core-binding (CB) domain-containing protein</fullName>
    </recommendedName>
</protein>
<accession>A0A844GZH2</accession>
<name>A0A844GZH2_9CHRO</name>
<organism evidence="1 2">
    <name type="scientific">Cyanobacterium aponinum 0216</name>
    <dbReference type="NCBI Taxonomy" id="2676140"/>
    <lineage>
        <taxon>Bacteria</taxon>
        <taxon>Bacillati</taxon>
        <taxon>Cyanobacteriota</taxon>
        <taxon>Cyanophyceae</taxon>
        <taxon>Oscillatoriophycideae</taxon>
        <taxon>Chroococcales</taxon>
        <taxon>Geminocystaceae</taxon>
        <taxon>Cyanobacterium</taxon>
    </lineage>
</organism>
<evidence type="ECO:0000313" key="1">
    <source>
        <dbReference type="EMBL" id="MTF40391.1"/>
    </source>
</evidence>
<dbReference type="RefSeq" id="WP_155084581.1">
    <property type="nucleotide sequence ID" value="NZ_WMIA01000027.1"/>
</dbReference>
<reference evidence="1 2" key="1">
    <citation type="submission" date="2019-11" db="EMBL/GenBank/DDBJ databases">
        <title>Isolation of a new High Light Tolerant Cyanobacteria.</title>
        <authorList>
            <person name="Dobson Z."/>
            <person name="Vaughn N."/>
            <person name="Vaughn M."/>
            <person name="Fromme P."/>
            <person name="Mazor Y."/>
        </authorList>
    </citation>
    <scope>NUCLEOTIDE SEQUENCE [LARGE SCALE GENOMIC DNA]</scope>
    <source>
        <strain evidence="1 2">0216</strain>
    </source>
</reference>
<dbReference type="Proteomes" id="UP000437131">
    <property type="component" value="Unassembled WGS sequence"/>
</dbReference>
<dbReference type="EMBL" id="WMIA01000027">
    <property type="protein sequence ID" value="MTF40391.1"/>
    <property type="molecule type" value="Genomic_DNA"/>
</dbReference>